<accession>A0A285F021</accession>
<dbReference type="SUPFAM" id="SSF54427">
    <property type="entry name" value="NTF2-like"/>
    <property type="match status" value="1"/>
</dbReference>
<sequence>MRESAMDVVTFWTKSWTSDDRVATRQLLAPDAEIEWNLDAPVDEEELVRTLHKIAVFADTVTVVEQARADDGAALLYDLVAPFGTVRMVEFLGIEGNRITEVRQVYDVTATDRFFPGLYEQ</sequence>
<protein>
    <recommendedName>
        <fullName evidence="3">SnoaL-like domain-containing protein</fullName>
    </recommendedName>
</protein>
<gene>
    <name evidence="1" type="ORF">SAMN05421748_101112</name>
</gene>
<evidence type="ECO:0008006" key="3">
    <source>
        <dbReference type="Google" id="ProtNLM"/>
    </source>
</evidence>
<dbReference type="EMBL" id="OBDY01000001">
    <property type="protein sequence ID" value="SNY04034.1"/>
    <property type="molecule type" value="Genomic_DNA"/>
</dbReference>
<reference evidence="1 2" key="1">
    <citation type="submission" date="2017-09" db="EMBL/GenBank/DDBJ databases">
        <authorList>
            <person name="Ehlers B."/>
            <person name="Leendertz F.H."/>
        </authorList>
    </citation>
    <scope>NUCLEOTIDE SEQUENCE [LARGE SCALE GENOMIC DNA]</scope>
    <source>
        <strain evidence="1 2">CGMCC 4.6857</strain>
    </source>
</reference>
<dbReference type="Proteomes" id="UP000219612">
    <property type="component" value="Unassembled WGS sequence"/>
</dbReference>
<evidence type="ECO:0000313" key="1">
    <source>
        <dbReference type="EMBL" id="SNY04034.1"/>
    </source>
</evidence>
<name>A0A285F021_9ACTN</name>
<evidence type="ECO:0000313" key="2">
    <source>
        <dbReference type="Proteomes" id="UP000219612"/>
    </source>
</evidence>
<organism evidence="1 2">
    <name type="scientific">Paractinoplanes atraurantiacus</name>
    <dbReference type="NCBI Taxonomy" id="1036182"/>
    <lineage>
        <taxon>Bacteria</taxon>
        <taxon>Bacillati</taxon>
        <taxon>Actinomycetota</taxon>
        <taxon>Actinomycetes</taxon>
        <taxon>Micromonosporales</taxon>
        <taxon>Micromonosporaceae</taxon>
        <taxon>Paractinoplanes</taxon>
    </lineage>
</organism>
<proteinExistence type="predicted"/>
<dbReference type="InterPro" id="IPR032710">
    <property type="entry name" value="NTF2-like_dom_sf"/>
</dbReference>
<keyword evidence="2" id="KW-1185">Reference proteome</keyword>
<dbReference type="Gene3D" id="3.10.450.50">
    <property type="match status" value="1"/>
</dbReference>
<dbReference type="AlphaFoldDB" id="A0A285F021"/>